<organism evidence="1 2">
    <name type="scientific">Vermiconidia calcicola</name>
    <dbReference type="NCBI Taxonomy" id="1690605"/>
    <lineage>
        <taxon>Eukaryota</taxon>
        <taxon>Fungi</taxon>
        <taxon>Dikarya</taxon>
        <taxon>Ascomycota</taxon>
        <taxon>Pezizomycotina</taxon>
        <taxon>Dothideomycetes</taxon>
        <taxon>Dothideomycetidae</taxon>
        <taxon>Mycosphaerellales</taxon>
        <taxon>Extremaceae</taxon>
        <taxon>Vermiconidia</taxon>
    </lineage>
</organism>
<comment type="caution">
    <text evidence="1">The sequence shown here is derived from an EMBL/GenBank/DDBJ whole genome shotgun (WGS) entry which is preliminary data.</text>
</comment>
<dbReference type="EMBL" id="JAUTXU010000011">
    <property type="protein sequence ID" value="KAK3722994.1"/>
    <property type="molecule type" value="Genomic_DNA"/>
</dbReference>
<dbReference type="Proteomes" id="UP001281147">
    <property type="component" value="Unassembled WGS sequence"/>
</dbReference>
<evidence type="ECO:0000313" key="2">
    <source>
        <dbReference type="Proteomes" id="UP001281147"/>
    </source>
</evidence>
<name>A0ACC3NTQ3_9PEZI</name>
<evidence type="ECO:0000313" key="1">
    <source>
        <dbReference type="EMBL" id="KAK3722994.1"/>
    </source>
</evidence>
<sequence length="291" mass="32528">MLPLRAFGQRCHIRPLRPVLSSLRPIATTLRHGATPAPARAANALFRNASTQPKKPLHTYPESLNVFNTGAVPTVTFGFLRIATLSVLVYGIAGVAPSMLTDPAAPWYMFPLVALGSTIPFLLTGIAFGGYVHHINIHLPALARRSKDDLMRFAANVPPMTKVEIKSMWFRPWPVTKRVYFEDLRRLPRSYMRASNLEHVPLSIRENVGKHPGWSWLTKVFMGRYCVSRSQIKDRSRAPGVWDTMWEGIPVVGEEGVKEDVKKKAVYSMANRSPTSSATGRRPPPPPKSKR</sequence>
<accession>A0ACC3NTQ3</accession>
<proteinExistence type="predicted"/>
<keyword evidence="2" id="KW-1185">Reference proteome</keyword>
<gene>
    <name evidence="1" type="ORF">LTR37_002140</name>
</gene>
<protein>
    <submittedName>
        <fullName evidence="1">Uncharacterized protein</fullName>
    </submittedName>
</protein>
<reference evidence="1" key="1">
    <citation type="submission" date="2023-07" db="EMBL/GenBank/DDBJ databases">
        <title>Black Yeasts Isolated from many extreme environments.</title>
        <authorList>
            <person name="Coleine C."/>
            <person name="Stajich J.E."/>
            <person name="Selbmann L."/>
        </authorList>
    </citation>
    <scope>NUCLEOTIDE SEQUENCE</scope>
    <source>
        <strain evidence="1">CCFEE 5714</strain>
    </source>
</reference>